<dbReference type="STRING" id="10029.G3II68"/>
<evidence type="ECO:0000256" key="2">
    <source>
        <dbReference type="ARBA" id="ARBA00022525"/>
    </source>
</evidence>
<dbReference type="GlyGen" id="G3II68">
    <property type="glycosylation" value="1 site"/>
</dbReference>
<organism evidence="5 6">
    <name type="scientific">Cricetulus griseus</name>
    <name type="common">Chinese hamster</name>
    <name type="synonym">Cricetulus barabensis griseus</name>
    <dbReference type="NCBI Taxonomy" id="10029"/>
    <lineage>
        <taxon>Eukaryota</taxon>
        <taxon>Metazoa</taxon>
        <taxon>Chordata</taxon>
        <taxon>Craniata</taxon>
        <taxon>Vertebrata</taxon>
        <taxon>Euteleostomi</taxon>
        <taxon>Mammalia</taxon>
        <taxon>Eutheria</taxon>
        <taxon>Euarchontoglires</taxon>
        <taxon>Glires</taxon>
        <taxon>Rodentia</taxon>
        <taxon>Myomorpha</taxon>
        <taxon>Muroidea</taxon>
        <taxon>Cricetidae</taxon>
        <taxon>Cricetinae</taxon>
        <taxon>Cricetulus</taxon>
    </lineage>
</organism>
<dbReference type="AlphaFoldDB" id="G3II68"/>
<protein>
    <submittedName>
        <fullName evidence="5">von Willebrand factor C and EGF domain-containing protein</fullName>
    </submittedName>
</protein>
<proteinExistence type="predicted"/>
<gene>
    <name evidence="5" type="ORF">I79_023536</name>
</gene>
<comment type="subcellular location">
    <subcellularLocation>
        <location evidence="1">Secreted</location>
    </subcellularLocation>
</comment>
<dbReference type="SUPFAM" id="SSF57603">
    <property type="entry name" value="FnI-like domain"/>
    <property type="match status" value="1"/>
</dbReference>
<evidence type="ECO:0000256" key="4">
    <source>
        <dbReference type="ARBA" id="ARBA00023180"/>
    </source>
</evidence>
<evidence type="ECO:0000256" key="1">
    <source>
        <dbReference type="ARBA" id="ARBA00004613"/>
    </source>
</evidence>
<name>G3II68_CRIGR</name>
<dbReference type="InParanoid" id="G3II68"/>
<keyword evidence="2" id="KW-0964">Secreted</keyword>
<reference evidence="6" key="1">
    <citation type="journal article" date="2011" name="Nat. Biotechnol.">
        <title>The genomic sequence of the Chinese hamster ovary (CHO)-K1 cell line.</title>
        <authorList>
            <person name="Xu X."/>
            <person name="Nagarajan H."/>
            <person name="Lewis N.E."/>
            <person name="Pan S."/>
            <person name="Cai Z."/>
            <person name="Liu X."/>
            <person name="Chen W."/>
            <person name="Xie M."/>
            <person name="Wang W."/>
            <person name="Hammond S."/>
            <person name="Andersen M.R."/>
            <person name="Neff N."/>
            <person name="Passarelli B."/>
            <person name="Koh W."/>
            <person name="Fan H.C."/>
            <person name="Wang J."/>
            <person name="Gui Y."/>
            <person name="Lee K.H."/>
            <person name="Betenbaugh M.J."/>
            <person name="Quake S.R."/>
            <person name="Famili I."/>
            <person name="Palsson B.O."/>
            <person name="Wang J."/>
        </authorList>
    </citation>
    <scope>NUCLEOTIDE SEQUENCE [LARGE SCALE GENOMIC DNA]</scope>
    <source>
        <strain evidence="6">CHO K1 cell line</strain>
    </source>
</reference>
<dbReference type="GO" id="GO:0005737">
    <property type="term" value="C:cytoplasm"/>
    <property type="evidence" value="ECO:0007669"/>
    <property type="project" value="TreeGrafter"/>
</dbReference>
<evidence type="ECO:0000256" key="3">
    <source>
        <dbReference type="ARBA" id="ARBA00022729"/>
    </source>
</evidence>
<dbReference type="PROSITE" id="PS51257">
    <property type="entry name" value="PROKAR_LIPOPROTEIN"/>
    <property type="match status" value="1"/>
</dbReference>
<dbReference type="Gene3D" id="6.20.200.20">
    <property type="match status" value="1"/>
</dbReference>
<accession>G3II68</accession>
<dbReference type="PANTHER" id="PTHR47333:SF1">
    <property type="entry name" value="VON WILLEBRAND FACTOR C AND EGF DOMAIN-CONTAINING PROTEIN"/>
    <property type="match status" value="1"/>
</dbReference>
<dbReference type="EMBL" id="JH002945">
    <property type="protein sequence ID" value="EGW14443.1"/>
    <property type="molecule type" value="Genomic_DNA"/>
</dbReference>
<evidence type="ECO:0000313" key="6">
    <source>
        <dbReference type="Proteomes" id="UP000001075"/>
    </source>
</evidence>
<dbReference type="GO" id="GO:0098586">
    <property type="term" value="P:cellular response to virus"/>
    <property type="evidence" value="ECO:0007669"/>
    <property type="project" value="TreeGrafter"/>
</dbReference>
<keyword evidence="3" id="KW-0732">Signal</keyword>
<keyword evidence="4" id="KW-0325">Glycoprotein</keyword>
<dbReference type="InterPro" id="IPR052080">
    <property type="entry name" value="vWF_C/EGF_Fibrillin"/>
</dbReference>
<dbReference type="GO" id="GO:0005576">
    <property type="term" value="C:extracellular region"/>
    <property type="evidence" value="ECO:0007669"/>
    <property type="project" value="UniProtKB-SubCell"/>
</dbReference>
<dbReference type="Proteomes" id="UP000001075">
    <property type="component" value="Unassembled WGS sequence"/>
</dbReference>
<sequence length="121" mass="13288">MSVGDPRRGESVITPAITLWAASCAPVDLASGFELTVCPVKNGEVECSFTPCPELECPREEWWLRPGQCCFTCREPTPTTGCTYTGRIFYNNETFPSVLDPCLSCICLPTTEISKKEESAI</sequence>
<dbReference type="PANTHER" id="PTHR47333">
    <property type="entry name" value="VON WILLEBRAND FACTOR C AND EGF DOMAIN-CONTAINING PROTEIN"/>
    <property type="match status" value="1"/>
</dbReference>
<evidence type="ECO:0000313" key="5">
    <source>
        <dbReference type="EMBL" id="EGW14443.1"/>
    </source>
</evidence>